<evidence type="ECO:0000256" key="1">
    <source>
        <dbReference type="SAM" id="MobiDB-lite"/>
    </source>
</evidence>
<name>A0AAE0TZ16_9PEZI</name>
<comment type="caution">
    <text evidence="2">The sequence shown here is derived from an EMBL/GenBank/DDBJ whole genome shotgun (WGS) entry which is preliminary data.</text>
</comment>
<reference evidence="2" key="1">
    <citation type="journal article" date="2023" name="Mol. Phylogenet. Evol.">
        <title>Genome-scale phylogeny and comparative genomics of the fungal order Sordariales.</title>
        <authorList>
            <person name="Hensen N."/>
            <person name="Bonometti L."/>
            <person name="Westerberg I."/>
            <person name="Brannstrom I.O."/>
            <person name="Guillou S."/>
            <person name="Cros-Aarteil S."/>
            <person name="Calhoun S."/>
            <person name="Haridas S."/>
            <person name="Kuo A."/>
            <person name="Mondo S."/>
            <person name="Pangilinan J."/>
            <person name="Riley R."/>
            <person name="LaButti K."/>
            <person name="Andreopoulos B."/>
            <person name="Lipzen A."/>
            <person name="Chen C."/>
            <person name="Yan M."/>
            <person name="Daum C."/>
            <person name="Ng V."/>
            <person name="Clum A."/>
            <person name="Steindorff A."/>
            <person name="Ohm R.A."/>
            <person name="Martin F."/>
            <person name="Silar P."/>
            <person name="Natvig D.O."/>
            <person name="Lalanne C."/>
            <person name="Gautier V."/>
            <person name="Ament-Velasquez S.L."/>
            <person name="Kruys A."/>
            <person name="Hutchinson M.I."/>
            <person name="Powell A.J."/>
            <person name="Barry K."/>
            <person name="Miller A.N."/>
            <person name="Grigoriev I.V."/>
            <person name="Debuchy R."/>
            <person name="Gladieux P."/>
            <person name="Hiltunen Thoren M."/>
            <person name="Johannesson H."/>
        </authorList>
    </citation>
    <scope>NUCLEOTIDE SEQUENCE</scope>
    <source>
        <strain evidence="2">CBS 232.78</strain>
    </source>
</reference>
<sequence>MDYRPHYERRGPQIYVHVEFGVSWSRKNVPKNHEMTYKSRNLRERPFPRQVPAPNTNYLAAIRAFEERQKRAQQGRHLHPNTHNHAHHNHHNHPNGHHQMQEYYQAGYLARGRDQRPVGHEQTRQTRAETGPSYERGRSAPPPIGENPWDVSVQQRQEVIQQSSRAAEYQQQPDQMKALPAEPSQYRLGEDGLPWSAWAYPEGYNPDSYPQDDEQEDEEEERMSAHAVPGTHRHETYATSPTMVSVFSPGPSLMEPHFDEPTPIPATTSAQATTKGRDLGALSAAMMTVDNGFENQWWYQGGRETVSASEPPQSPTQNRFSIGSLPEPADEDEVEDLNSFAVAVSHVSPLTGSPRSTFLSLTRTMSTRSEELWLSERGRMGTF</sequence>
<evidence type="ECO:0000313" key="2">
    <source>
        <dbReference type="EMBL" id="KAK3384801.1"/>
    </source>
</evidence>
<gene>
    <name evidence="2" type="ORF">B0H63DRAFT_393450</name>
</gene>
<dbReference type="Proteomes" id="UP001285441">
    <property type="component" value="Unassembled WGS sequence"/>
</dbReference>
<feature type="region of interest" description="Disordered" evidence="1">
    <location>
        <begin position="114"/>
        <end position="149"/>
    </location>
</feature>
<organism evidence="2 3">
    <name type="scientific">Podospora didyma</name>
    <dbReference type="NCBI Taxonomy" id="330526"/>
    <lineage>
        <taxon>Eukaryota</taxon>
        <taxon>Fungi</taxon>
        <taxon>Dikarya</taxon>
        <taxon>Ascomycota</taxon>
        <taxon>Pezizomycotina</taxon>
        <taxon>Sordariomycetes</taxon>
        <taxon>Sordariomycetidae</taxon>
        <taxon>Sordariales</taxon>
        <taxon>Podosporaceae</taxon>
        <taxon>Podospora</taxon>
    </lineage>
</organism>
<feature type="region of interest" description="Disordered" evidence="1">
    <location>
        <begin position="72"/>
        <end position="98"/>
    </location>
</feature>
<proteinExistence type="predicted"/>
<protein>
    <submittedName>
        <fullName evidence="2">Uncharacterized protein</fullName>
    </submittedName>
</protein>
<keyword evidence="3" id="KW-1185">Reference proteome</keyword>
<reference evidence="2" key="2">
    <citation type="submission" date="2023-06" db="EMBL/GenBank/DDBJ databases">
        <authorList>
            <consortium name="Lawrence Berkeley National Laboratory"/>
            <person name="Haridas S."/>
            <person name="Hensen N."/>
            <person name="Bonometti L."/>
            <person name="Westerberg I."/>
            <person name="Brannstrom I.O."/>
            <person name="Guillou S."/>
            <person name="Cros-Aarteil S."/>
            <person name="Calhoun S."/>
            <person name="Kuo A."/>
            <person name="Mondo S."/>
            <person name="Pangilinan J."/>
            <person name="Riley R."/>
            <person name="LaButti K."/>
            <person name="Andreopoulos B."/>
            <person name="Lipzen A."/>
            <person name="Chen C."/>
            <person name="Yanf M."/>
            <person name="Daum C."/>
            <person name="Ng V."/>
            <person name="Clum A."/>
            <person name="Steindorff A."/>
            <person name="Ohm R."/>
            <person name="Martin F."/>
            <person name="Silar P."/>
            <person name="Natvig D."/>
            <person name="Lalanne C."/>
            <person name="Gautier V."/>
            <person name="Ament-velasquez S.L."/>
            <person name="Kruys A."/>
            <person name="Hutchinson M.I."/>
            <person name="Powell A.J."/>
            <person name="Barry K."/>
            <person name="Miller A.N."/>
            <person name="Grigoriev I.V."/>
            <person name="Debuchy R."/>
            <person name="Gladieux P."/>
            <person name="Thoren M.H."/>
            <person name="Johannesson H."/>
        </authorList>
    </citation>
    <scope>NUCLEOTIDE SEQUENCE</scope>
    <source>
        <strain evidence="2">CBS 232.78</strain>
    </source>
</reference>
<feature type="compositionally biased region" description="Basic and acidic residues" evidence="1">
    <location>
        <begin position="114"/>
        <end position="127"/>
    </location>
</feature>
<feature type="region of interest" description="Disordered" evidence="1">
    <location>
        <begin position="200"/>
        <end position="232"/>
    </location>
</feature>
<accession>A0AAE0TZ16</accession>
<dbReference type="AlphaFoldDB" id="A0AAE0TZ16"/>
<feature type="compositionally biased region" description="Acidic residues" evidence="1">
    <location>
        <begin position="210"/>
        <end position="221"/>
    </location>
</feature>
<dbReference type="EMBL" id="JAULSW010000004">
    <property type="protein sequence ID" value="KAK3384801.1"/>
    <property type="molecule type" value="Genomic_DNA"/>
</dbReference>
<evidence type="ECO:0000313" key="3">
    <source>
        <dbReference type="Proteomes" id="UP001285441"/>
    </source>
</evidence>
<feature type="compositionally biased region" description="Basic residues" evidence="1">
    <location>
        <begin position="72"/>
        <end position="96"/>
    </location>
</feature>